<proteinExistence type="predicted"/>
<accession>A0A820RMG8</accession>
<dbReference type="EMBL" id="CAJOBG010044998">
    <property type="protein sequence ID" value="CAF4440714.1"/>
    <property type="molecule type" value="Genomic_DNA"/>
</dbReference>
<feature type="non-terminal residue" evidence="2">
    <location>
        <position position="128"/>
    </location>
</feature>
<dbReference type="PROSITE" id="PS00299">
    <property type="entry name" value="UBIQUITIN_1"/>
    <property type="match status" value="1"/>
</dbReference>
<sequence>MPHLCSEISIFVKTLAGKTITLIVGSDHTIEHVKYDIQEKEGIPSDQQCLIFAGEVLGDDCTLRIIIDLNDPLCAINWPFKDKIDESQELDDNEQKCHDTANLRAKKENMIDILPPPALPTITPSASL</sequence>
<evidence type="ECO:0000259" key="1">
    <source>
        <dbReference type="PROSITE" id="PS50053"/>
    </source>
</evidence>
<comment type="caution">
    <text evidence="2">The sequence shown here is derived from an EMBL/GenBank/DDBJ whole genome shotgun (WGS) entry which is preliminary data.</text>
</comment>
<gene>
    <name evidence="2" type="ORF">OVN521_LOCUS37281</name>
</gene>
<protein>
    <recommendedName>
        <fullName evidence="1">Ubiquitin-like domain-containing protein</fullName>
    </recommendedName>
</protein>
<keyword evidence="3" id="KW-1185">Reference proteome</keyword>
<dbReference type="Gene3D" id="3.10.20.90">
    <property type="entry name" value="Phosphatidylinositol 3-kinase Catalytic Subunit, Chain A, domain 1"/>
    <property type="match status" value="1"/>
</dbReference>
<organism evidence="2 3">
    <name type="scientific">Rotaria magnacalcarata</name>
    <dbReference type="NCBI Taxonomy" id="392030"/>
    <lineage>
        <taxon>Eukaryota</taxon>
        <taxon>Metazoa</taxon>
        <taxon>Spiralia</taxon>
        <taxon>Gnathifera</taxon>
        <taxon>Rotifera</taxon>
        <taxon>Eurotatoria</taxon>
        <taxon>Bdelloidea</taxon>
        <taxon>Philodinida</taxon>
        <taxon>Philodinidae</taxon>
        <taxon>Rotaria</taxon>
    </lineage>
</organism>
<dbReference type="Proteomes" id="UP000663866">
    <property type="component" value="Unassembled WGS sequence"/>
</dbReference>
<dbReference type="PRINTS" id="PR00348">
    <property type="entry name" value="UBIQUITIN"/>
</dbReference>
<dbReference type="InterPro" id="IPR050158">
    <property type="entry name" value="Ubiquitin_ubiquitin-like"/>
</dbReference>
<dbReference type="InterPro" id="IPR019956">
    <property type="entry name" value="Ubiquitin_dom"/>
</dbReference>
<dbReference type="PROSITE" id="PS50053">
    <property type="entry name" value="UBIQUITIN_2"/>
    <property type="match status" value="1"/>
</dbReference>
<dbReference type="SUPFAM" id="SSF54236">
    <property type="entry name" value="Ubiquitin-like"/>
    <property type="match status" value="1"/>
</dbReference>
<name>A0A820RMG8_9BILA</name>
<reference evidence="2" key="1">
    <citation type="submission" date="2021-02" db="EMBL/GenBank/DDBJ databases">
        <authorList>
            <person name="Nowell W R."/>
        </authorList>
    </citation>
    <scope>NUCLEOTIDE SEQUENCE</scope>
</reference>
<dbReference type="InterPro" id="IPR019954">
    <property type="entry name" value="Ubiquitin_CS"/>
</dbReference>
<dbReference type="InterPro" id="IPR000626">
    <property type="entry name" value="Ubiquitin-like_dom"/>
</dbReference>
<dbReference type="AlphaFoldDB" id="A0A820RMG8"/>
<dbReference type="Pfam" id="PF00240">
    <property type="entry name" value="ubiquitin"/>
    <property type="match status" value="1"/>
</dbReference>
<dbReference type="SMART" id="SM00213">
    <property type="entry name" value="UBQ"/>
    <property type="match status" value="1"/>
</dbReference>
<evidence type="ECO:0000313" key="3">
    <source>
        <dbReference type="Proteomes" id="UP000663866"/>
    </source>
</evidence>
<dbReference type="PANTHER" id="PTHR10666">
    <property type="entry name" value="UBIQUITIN"/>
    <property type="match status" value="1"/>
</dbReference>
<feature type="domain" description="Ubiquitin-like" evidence="1">
    <location>
        <begin position="8"/>
        <end position="63"/>
    </location>
</feature>
<evidence type="ECO:0000313" key="2">
    <source>
        <dbReference type="EMBL" id="CAF4440714.1"/>
    </source>
</evidence>
<dbReference type="InterPro" id="IPR029071">
    <property type="entry name" value="Ubiquitin-like_domsf"/>
</dbReference>